<evidence type="ECO:0008006" key="3">
    <source>
        <dbReference type="Google" id="ProtNLM"/>
    </source>
</evidence>
<feature type="region of interest" description="Disordered" evidence="1">
    <location>
        <begin position="196"/>
        <end position="245"/>
    </location>
</feature>
<name>A0AAW2LNF8_SESRA</name>
<gene>
    <name evidence="2" type="ORF">Sradi_5233100</name>
</gene>
<dbReference type="EMBL" id="JACGWJ010000024">
    <property type="protein sequence ID" value="KAL0319716.1"/>
    <property type="molecule type" value="Genomic_DNA"/>
</dbReference>
<dbReference type="AlphaFoldDB" id="A0AAW2LNF8"/>
<reference evidence="2" key="2">
    <citation type="journal article" date="2024" name="Plant">
        <title>Genomic evolution and insights into agronomic trait innovations of Sesamum species.</title>
        <authorList>
            <person name="Miao H."/>
            <person name="Wang L."/>
            <person name="Qu L."/>
            <person name="Liu H."/>
            <person name="Sun Y."/>
            <person name="Le M."/>
            <person name="Wang Q."/>
            <person name="Wei S."/>
            <person name="Zheng Y."/>
            <person name="Lin W."/>
            <person name="Duan Y."/>
            <person name="Cao H."/>
            <person name="Xiong S."/>
            <person name="Wang X."/>
            <person name="Wei L."/>
            <person name="Li C."/>
            <person name="Ma Q."/>
            <person name="Ju M."/>
            <person name="Zhao R."/>
            <person name="Li G."/>
            <person name="Mu C."/>
            <person name="Tian Q."/>
            <person name="Mei H."/>
            <person name="Zhang T."/>
            <person name="Gao T."/>
            <person name="Zhang H."/>
        </authorList>
    </citation>
    <scope>NUCLEOTIDE SEQUENCE</scope>
    <source>
        <strain evidence="2">G02</strain>
    </source>
</reference>
<evidence type="ECO:0000313" key="2">
    <source>
        <dbReference type="EMBL" id="KAL0319716.1"/>
    </source>
</evidence>
<organism evidence="2">
    <name type="scientific">Sesamum radiatum</name>
    <name type="common">Black benniseed</name>
    <dbReference type="NCBI Taxonomy" id="300843"/>
    <lineage>
        <taxon>Eukaryota</taxon>
        <taxon>Viridiplantae</taxon>
        <taxon>Streptophyta</taxon>
        <taxon>Embryophyta</taxon>
        <taxon>Tracheophyta</taxon>
        <taxon>Spermatophyta</taxon>
        <taxon>Magnoliopsida</taxon>
        <taxon>eudicotyledons</taxon>
        <taxon>Gunneridae</taxon>
        <taxon>Pentapetalae</taxon>
        <taxon>asterids</taxon>
        <taxon>lamiids</taxon>
        <taxon>Lamiales</taxon>
        <taxon>Pedaliaceae</taxon>
        <taxon>Sesamum</taxon>
    </lineage>
</organism>
<evidence type="ECO:0000256" key="1">
    <source>
        <dbReference type="SAM" id="MobiDB-lite"/>
    </source>
</evidence>
<accession>A0AAW2LNF8</accession>
<proteinExistence type="predicted"/>
<feature type="region of interest" description="Disordered" evidence="1">
    <location>
        <begin position="130"/>
        <end position="171"/>
    </location>
</feature>
<sequence length="245" mass="28115">MENALIGWGGEKRKPLQIEGKMFPELGMTPNVKVPPMIPYLLLLHQPGKALFPCRFWQKHCRRKFVFLASPSMMEPETQNIIWRNSWPKLGLRRGRLRESLAEKPPRTLDELLKRAAKYIRIEEALKPKVDSSNKRKIHEGERKDPRREGLAEGQRHMPPDGFHKDRGHNTKDCYHLKNEIEKLIQRGYLKEYVENNPSGNNAAPRMGGKEFEEAESSRRKEKGRENLPAVRVTGVVIGGPAGGD</sequence>
<reference evidence="2" key="1">
    <citation type="submission" date="2020-06" db="EMBL/GenBank/DDBJ databases">
        <authorList>
            <person name="Li T."/>
            <person name="Hu X."/>
            <person name="Zhang T."/>
            <person name="Song X."/>
            <person name="Zhang H."/>
            <person name="Dai N."/>
            <person name="Sheng W."/>
            <person name="Hou X."/>
            <person name="Wei L."/>
        </authorList>
    </citation>
    <scope>NUCLEOTIDE SEQUENCE</scope>
    <source>
        <strain evidence="2">G02</strain>
        <tissue evidence="2">Leaf</tissue>
    </source>
</reference>
<protein>
    <recommendedName>
        <fullName evidence="3">Reverse transcriptase domain-containing protein</fullName>
    </recommendedName>
</protein>
<feature type="compositionally biased region" description="Basic and acidic residues" evidence="1">
    <location>
        <begin position="208"/>
        <end position="226"/>
    </location>
</feature>
<comment type="caution">
    <text evidence="2">The sequence shown here is derived from an EMBL/GenBank/DDBJ whole genome shotgun (WGS) entry which is preliminary data.</text>
</comment>